<protein>
    <submittedName>
        <fullName evidence="2">Uncharacterized protein</fullName>
    </submittedName>
</protein>
<reference evidence="2" key="2">
    <citation type="submission" date="2020-05" db="UniProtKB">
        <authorList>
            <consortium name="EnsemblMetazoa"/>
        </authorList>
    </citation>
    <scope>IDENTIFICATION</scope>
    <source>
        <strain evidence="2">WRAIR2</strain>
    </source>
</reference>
<proteinExistence type="predicted"/>
<name>A0A182NWX1_9DIPT</name>
<evidence type="ECO:0000313" key="3">
    <source>
        <dbReference type="Proteomes" id="UP000075884"/>
    </source>
</evidence>
<evidence type="ECO:0000256" key="1">
    <source>
        <dbReference type="SAM" id="MobiDB-lite"/>
    </source>
</evidence>
<dbReference type="AlphaFoldDB" id="A0A182NWX1"/>
<feature type="region of interest" description="Disordered" evidence="1">
    <location>
        <begin position="42"/>
        <end position="62"/>
    </location>
</feature>
<dbReference type="Proteomes" id="UP000075884">
    <property type="component" value="Unassembled WGS sequence"/>
</dbReference>
<dbReference type="EnsemblMetazoa" id="ADIR014374-RA">
    <property type="protein sequence ID" value="ADIR014374-PA"/>
    <property type="gene ID" value="ADIR014374"/>
</dbReference>
<dbReference type="VEuPathDB" id="VectorBase:ADIR014374"/>
<evidence type="ECO:0000313" key="2">
    <source>
        <dbReference type="EnsemblMetazoa" id="ADIR014374-PA"/>
    </source>
</evidence>
<organism evidence="2 3">
    <name type="scientific">Anopheles dirus</name>
    <dbReference type="NCBI Taxonomy" id="7168"/>
    <lineage>
        <taxon>Eukaryota</taxon>
        <taxon>Metazoa</taxon>
        <taxon>Ecdysozoa</taxon>
        <taxon>Arthropoda</taxon>
        <taxon>Hexapoda</taxon>
        <taxon>Insecta</taxon>
        <taxon>Pterygota</taxon>
        <taxon>Neoptera</taxon>
        <taxon>Endopterygota</taxon>
        <taxon>Diptera</taxon>
        <taxon>Nematocera</taxon>
        <taxon>Culicoidea</taxon>
        <taxon>Culicidae</taxon>
        <taxon>Anophelinae</taxon>
        <taxon>Anopheles</taxon>
    </lineage>
</organism>
<keyword evidence="3" id="KW-1185">Reference proteome</keyword>
<reference evidence="3" key="1">
    <citation type="submission" date="2013-03" db="EMBL/GenBank/DDBJ databases">
        <title>The Genome Sequence of Anopheles dirus WRAIR2.</title>
        <authorList>
            <consortium name="The Broad Institute Genomics Platform"/>
            <person name="Neafsey D.E."/>
            <person name="Walton C."/>
            <person name="Walker B."/>
            <person name="Young S.K."/>
            <person name="Zeng Q."/>
            <person name="Gargeya S."/>
            <person name="Fitzgerald M."/>
            <person name="Haas B."/>
            <person name="Abouelleil A."/>
            <person name="Allen A.W."/>
            <person name="Alvarado L."/>
            <person name="Arachchi H.M."/>
            <person name="Berlin A.M."/>
            <person name="Chapman S.B."/>
            <person name="Gainer-Dewar J."/>
            <person name="Goldberg J."/>
            <person name="Griggs A."/>
            <person name="Gujja S."/>
            <person name="Hansen M."/>
            <person name="Howarth C."/>
            <person name="Imamovic A."/>
            <person name="Ireland A."/>
            <person name="Larimer J."/>
            <person name="McCowan C."/>
            <person name="Murphy C."/>
            <person name="Pearson M."/>
            <person name="Poon T.W."/>
            <person name="Priest M."/>
            <person name="Roberts A."/>
            <person name="Saif S."/>
            <person name="Shea T."/>
            <person name="Sisk P."/>
            <person name="Sykes S."/>
            <person name="Wortman J."/>
            <person name="Nusbaum C."/>
            <person name="Birren B."/>
        </authorList>
    </citation>
    <scope>NUCLEOTIDE SEQUENCE [LARGE SCALE GENOMIC DNA]</scope>
    <source>
        <strain evidence="3">WRAIR2</strain>
    </source>
</reference>
<sequence>MASGRARLPPTPGTVSMVPCTRPLTELHANNNLYHSSPAAASVNMAGDGSVPSLDYQQQMHH</sequence>
<accession>A0A182NWX1</accession>